<dbReference type="AlphaFoldDB" id="A0A7T5JP80"/>
<proteinExistence type="predicted"/>
<gene>
    <name evidence="1" type="ORF">JD108_02490</name>
    <name evidence="2" type="ORF">KDJ56_02490</name>
</gene>
<dbReference type="Proteomes" id="UP000595847">
    <property type="component" value="Chromosome"/>
</dbReference>
<evidence type="ECO:0000313" key="1">
    <source>
        <dbReference type="EMBL" id="QQE74867.1"/>
    </source>
</evidence>
<dbReference type="InterPro" id="IPR027056">
    <property type="entry name" value="Gluconate_2DH_su3"/>
</dbReference>
<sequence>MAKHSHYPTYDVWEENREWDAHTRKIVGQRKTPQVACKFLTKQEALLVQAVASVLIDDHRLEVLTYITQHIDDSLASPIGESQRKVGTPPKKELYRLGLAGIDGESHFLFRTDFVALKREEQQAVMDAIATNKANQATVWSQVAPKDFFKKLLGDVVGAYYSHPLVWSDIGYGGPAYPRGWVRVEKGLVDPWEAKKDGKS</sequence>
<dbReference type="Pfam" id="PF13618">
    <property type="entry name" value="Gluconate_2-dh3"/>
    <property type="match status" value="1"/>
</dbReference>
<reference evidence="1 3" key="1">
    <citation type="submission" date="2020-12" db="EMBL/GenBank/DDBJ databases">
        <title>strain FJAT-54423T represents a novel species of the genus Brevibacillus.</title>
        <authorList>
            <person name="Tang R."/>
        </authorList>
    </citation>
    <scope>NUCLEOTIDE SEQUENCE [LARGE SCALE GENOMIC DNA]</scope>
    <source>
        <strain evidence="1 3">FJAT-54423</strain>
    </source>
</reference>
<dbReference type="KEGG" id="bcop:JD108_02490"/>
<reference evidence="2" key="2">
    <citation type="submission" date="2021-04" db="EMBL/GenBank/DDBJ databases">
        <title>Brevibacillus composti FJAT-54423, complete genome.</title>
        <authorList>
            <person name="Tang R."/>
        </authorList>
    </citation>
    <scope>NUCLEOTIDE SEQUENCE</scope>
    <source>
        <strain evidence="2">FJAT-54424</strain>
    </source>
</reference>
<keyword evidence="4" id="KW-1185">Reference proteome</keyword>
<organism evidence="1 3">
    <name type="scientific">Brevibacillus composti</name>
    <dbReference type="NCBI Taxonomy" id="2796470"/>
    <lineage>
        <taxon>Bacteria</taxon>
        <taxon>Bacillati</taxon>
        <taxon>Bacillota</taxon>
        <taxon>Bacilli</taxon>
        <taxon>Bacillales</taxon>
        <taxon>Paenibacillaceae</taxon>
        <taxon>Brevibacillus</taxon>
    </lineage>
</organism>
<evidence type="ECO:0000313" key="4">
    <source>
        <dbReference type="Proteomes" id="UP000677234"/>
    </source>
</evidence>
<evidence type="ECO:0000313" key="3">
    <source>
        <dbReference type="Proteomes" id="UP000595847"/>
    </source>
</evidence>
<evidence type="ECO:0000313" key="2">
    <source>
        <dbReference type="EMBL" id="QUO41951.1"/>
    </source>
</evidence>
<protein>
    <submittedName>
        <fullName evidence="1">Gluconate 2-dehydrogenase subunit 3 family protein</fullName>
    </submittedName>
</protein>
<dbReference type="Proteomes" id="UP000677234">
    <property type="component" value="Chromosome"/>
</dbReference>
<dbReference type="EMBL" id="CP073708">
    <property type="protein sequence ID" value="QUO41951.1"/>
    <property type="molecule type" value="Genomic_DNA"/>
</dbReference>
<name>A0A7T5JP80_9BACL</name>
<dbReference type="EMBL" id="CP066308">
    <property type="protein sequence ID" value="QQE74867.1"/>
    <property type="molecule type" value="Genomic_DNA"/>
</dbReference>
<dbReference type="RefSeq" id="WP_198828435.1">
    <property type="nucleotide sequence ID" value="NZ_CP066308.1"/>
</dbReference>
<accession>A0A7T5JP80</accession>